<feature type="region of interest" description="Disordered" evidence="1">
    <location>
        <begin position="23"/>
        <end position="110"/>
    </location>
</feature>
<protein>
    <submittedName>
        <fullName evidence="3">Uncharacterized protein</fullName>
    </submittedName>
</protein>
<keyword evidence="4" id="KW-1185">Reference proteome</keyword>
<sequence>MRILLSFFIRALLFIMSGFRVSRGRVKDTSLQKKRRLDGRAMTRRKRERQRAQASRSQARERGSVRERERWSNGQARRSRAESRSRGKLNRASVSEPPSRVPAPRFHDSS</sequence>
<feature type="compositionally biased region" description="Basic and acidic residues" evidence="1">
    <location>
        <begin position="58"/>
        <end position="71"/>
    </location>
</feature>
<organism evidence="3 4">
    <name type="scientific">Cardiocondyla obscurior</name>
    <dbReference type="NCBI Taxonomy" id="286306"/>
    <lineage>
        <taxon>Eukaryota</taxon>
        <taxon>Metazoa</taxon>
        <taxon>Ecdysozoa</taxon>
        <taxon>Arthropoda</taxon>
        <taxon>Hexapoda</taxon>
        <taxon>Insecta</taxon>
        <taxon>Pterygota</taxon>
        <taxon>Neoptera</taxon>
        <taxon>Endopterygota</taxon>
        <taxon>Hymenoptera</taxon>
        <taxon>Apocrita</taxon>
        <taxon>Aculeata</taxon>
        <taxon>Formicoidea</taxon>
        <taxon>Formicidae</taxon>
        <taxon>Myrmicinae</taxon>
        <taxon>Cardiocondyla</taxon>
    </lineage>
</organism>
<feature type="signal peptide" evidence="2">
    <location>
        <begin position="1"/>
        <end position="24"/>
    </location>
</feature>
<evidence type="ECO:0000256" key="1">
    <source>
        <dbReference type="SAM" id="MobiDB-lite"/>
    </source>
</evidence>
<reference evidence="3 4" key="1">
    <citation type="submission" date="2023-03" db="EMBL/GenBank/DDBJ databases">
        <title>High recombination rates correlate with genetic variation in Cardiocondyla obscurior ants.</title>
        <authorList>
            <person name="Errbii M."/>
        </authorList>
    </citation>
    <scope>NUCLEOTIDE SEQUENCE [LARGE SCALE GENOMIC DNA]</scope>
    <source>
        <strain evidence="3">Alpha-2009</strain>
        <tissue evidence="3">Whole body</tissue>
    </source>
</reference>
<keyword evidence="2" id="KW-0732">Signal</keyword>
<proteinExistence type="predicted"/>
<accession>A0AAW2EAL9</accession>
<dbReference type="Proteomes" id="UP001430953">
    <property type="component" value="Unassembled WGS sequence"/>
</dbReference>
<name>A0AAW2EAL9_9HYME</name>
<comment type="caution">
    <text evidence="3">The sequence shown here is derived from an EMBL/GenBank/DDBJ whole genome shotgun (WGS) entry which is preliminary data.</text>
</comment>
<gene>
    <name evidence="3" type="ORF">PUN28_020133</name>
</gene>
<dbReference type="AlphaFoldDB" id="A0AAW2EAL9"/>
<feature type="compositionally biased region" description="Basic residues" evidence="1">
    <location>
        <begin position="32"/>
        <end position="49"/>
    </location>
</feature>
<feature type="chain" id="PRO_5043721822" evidence="2">
    <location>
        <begin position="25"/>
        <end position="110"/>
    </location>
</feature>
<evidence type="ECO:0000256" key="2">
    <source>
        <dbReference type="SAM" id="SignalP"/>
    </source>
</evidence>
<evidence type="ECO:0000313" key="4">
    <source>
        <dbReference type="Proteomes" id="UP001430953"/>
    </source>
</evidence>
<dbReference type="EMBL" id="JADYXP020000028">
    <property type="protein sequence ID" value="KAL0099356.1"/>
    <property type="molecule type" value="Genomic_DNA"/>
</dbReference>
<evidence type="ECO:0000313" key="3">
    <source>
        <dbReference type="EMBL" id="KAL0099356.1"/>
    </source>
</evidence>